<evidence type="ECO:0000313" key="7">
    <source>
        <dbReference type="EMBL" id="GAA4327321.1"/>
    </source>
</evidence>
<evidence type="ECO:0000256" key="6">
    <source>
        <dbReference type="SAM" id="Phobius"/>
    </source>
</evidence>
<sequence length="222" mass="23222">MPDLFDIVLPEKNSMIDMTTMVTYCAVVLGFVFIPGPATLLTVARATTSGTKVGIATGAGIAAGDLVHTLMAVVGISAVIAASAMLFSIVKYIGAAYLIYLGIRALLEKTSVNPSAGAVRISAGQAFSQAILAEVLNPKTALFFLAFLPQFVRPENGSITLQLIILGIIFVGLGLVSTILFAVGASGLGNFLRRNPSVMKWQGKVVGCVYCALGVRLALQER</sequence>
<evidence type="ECO:0000256" key="1">
    <source>
        <dbReference type="ARBA" id="ARBA00004651"/>
    </source>
</evidence>
<organism evidence="7 8">
    <name type="scientific">Pigmentiphaga soli</name>
    <dbReference type="NCBI Taxonomy" id="1007095"/>
    <lineage>
        <taxon>Bacteria</taxon>
        <taxon>Pseudomonadati</taxon>
        <taxon>Pseudomonadota</taxon>
        <taxon>Betaproteobacteria</taxon>
        <taxon>Burkholderiales</taxon>
        <taxon>Alcaligenaceae</taxon>
        <taxon>Pigmentiphaga</taxon>
    </lineage>
</organism>
<evidence type="ECO:0000256" key="4">
    <source>
        <dbReference type="ARBA" id="ARBA00022989"/>
    </source>
</evidence>
<evidence type="ECO:0000256" key="5">
    <source>
        <dbReference type="ARBA" id="ARBA00023136"/>
    </source>
</evidence>
<dbReference type="EMBL" id="BAABFO010000004">
    <property type="protein sequence ID" value="GAA4327321.1"/>
    <property type="molecule type" value="Genomic_DNA"/>
</dbReference>
<gene>
    <name evidence="7" type="ORF">GCM10023144_11810</name>
</gene>
<dbReference type="PANTHER" id="PTHR30086">
    <property type="entry name" value="ARGININE EXPORTER PROTEIN ARGO"/>
    <property type="match status" value="1"/>
</dbReference>
<dbReference type="PIRSF" id="PIRSF006324">
    <property type="entry name" value="LeuE"/>
    <property type="match status" value="1"/>
</dbReference>
<evidence type="ECO:0000313" key="8">
    <source>
        <dbReference type="Proteomes" id="UP001501671"/>
    </source>
</evidence>
<dbReference type="InterPro" id="IPR001123">
    <property type="entry name" value="LeuE-type"/>
</dbReference>
<keyword evidence="3 6" id="KW-0812">Transmembrane</keyword>
<accession>A0ABP8GN12</accession>
<feature type="transmembrane region" description="Helical" evidence="6">
    <location>
        <begin position="21"/>
        <end position="43"/>
    </location>
</feature>
<evidence type="ECO:0000256" key="2">
    <source>
        <dbReference type="ARBA" id="ARBA00022475"/>
    </source>
</evidence>
<dbReference type="Proteomes" id="UP001501671">
    <property type="component" value="Unassembled WGS sequence"/>
</dbReference>
<keyword evidence="5 6" id="KW-0472">Membrane</keyword>
<keyword evidence="2" id="KW-1003">Cell membrane</keyword>
<proteinExistence type="predicted"/>
<feature type="transmembrane region" description="Helical" evidence="6">
    <location>
        <begin position="55"/>
        <end position="82"/>
    </location>
</feature>
<feature type="transmembrane region" description="Helical" evidence="6">
    <location>
        <begin position="160"/>
        <end position="181"/>
    </location>
</feature>
<comment type="subcellular location">
    <subcellularLocation>
        <location evidence="1">Cell membrane</location>
        <topology evidence="1">Multi-pass membrane protein</topology>
    </subcellularLocation>
</comment>
<keyword evidence="8" id="KW-1185">Reference proteome</keyword>
<feature type="transmembrane region" description="Helical" evidence="6">
    <location>
        <begin position="89"/>
        <end position="107"/>
    </location>
</feature>
<dbReference type="PANTHER" id="PTHR30086:SF20">
    <property type="entry name" value="ARGININE EXPORTER PROTEIN ARGO-RELATED"/>
    <property type="match status" value="1"/>
</dbReference>
<comment type="caution">
    <text evidence="7">The sequence shown here is derived from an EMBL/GenBank/DDBJ whole genome shotgun (WGS) entry which is preliminary data.</text>
</comment>
<keyword evidence="4 6" id="KW-1133">Transmembrane helix</keyword>
<reference evidence="8" key="1">
    <citation type="journal article" date="2019" name="Int. J. Syst. Evol. Microbiol.">
        <title>The Global Catalogue of Microorganisms (GCM) 10K type strain sequencing project: providing services to taxonomists for standard genome sequencing and annotation.</title>
        <authorList>
            <consortium name="The Broad Institute Genomics Platform"/>
            <consortium name="The Broad Institute Genome Sequencing Center for Infectious Disease"/>
            <person name="Wu L."/>
            <person name="Ma J."/>
        </authorList>
    </citation>
    <scope>NUCLEOTIDE SEQUENCE [LARGE SCALE GENOMIC DNA]</scope>
    <source>
        <strain evidence="8">JCM 17666</strain>
    </source>
</reference>
<protein>
    <submittedName>
        <fullName evidence="7">LysE family translocator</fullName>
    </submittedName>
</protein>
<evidence type="ECO:0000256" key="3">
    <source>
        <dbReference type="ARBA" id="ARBA00022692"/>
    </source>
</evidence>
<name>A0ABP8GN12_9BURK</name>
<dbReference type="Pfam" id="PF01810">
    <property type="entry name" value="LysE"/>
    <property type="match status" value="1"/>
</dbReference>